<evidence type="ECO:0000313" key="2">
    <source>
        <dbReference type="EMBL" id="MFF0496554.1"/>
    </source>
</evidence>
<dbReference type="PANTHER" id="PTHR34846:SF5">
    <property type="entry name" value="CARBOXYMUCONOLACTONE DECARBOXYLASE-LIKE DOMAIN-CONTAINING PROTEIN"/>
    <property type="match status" value="1"/>
</dbReference>
<dbReference type="InterPro" id="IPR003779">
    <property type="entry name" value="CMD-like"/>
</dbReference>
<dbReference type="Gene3D" id="1.20.1290.10">
    <property type="entry name" value="AhpD-like"/>
    <property type="match status" value="1"/>
</dbReference>
<sequence>MTTTSPPRLAPLPADQWDERARSMLRGHVRLADRYLSGRPDAPPMPNVLGILGHHTELAAAWLAYNGVLLDQPALDARYRELLILRIARCTGSVYEWAQHVRIGAEYGIDDAQVAAVAHGPADPLWSPVERLLLSAADELLDRHRVTDDTWSGLAAHFDTRQLLEILFVAGSYLCLALVFNSVDLQLDPGMDRAAPTPPQKEERP</sequence>
<dbReference type="Proteomes" id="UP001601442">
    <property type="component" value="Unassembled WGS sequence"/>
</dbReference>
<evidence type="ECO:0000313" key="3">
    <source>
        <dbReference type="Proteomes" id="UP001601442"/>
    </source>
</evidence>
<comment type="caution">
    <text evidence="2">The sequence shown here is derived from an EMBL/GenBank/DDBJ whole genome shotgun (WGS) entry which is preliminary data.</text>
</comment>
<dbReference type="EMBL" id="JBIAMT010000002">
    <property type="protein sequence ID" value="MFF0496554.1"/>
    <property type="molecule type" value="Genomic_DNA"/>
</dbReference>
<accession>A0ABW6P1B2</accession>
<name>A0ABW6P1B2_9NOCA</name>
<proteinExistence type="predicted"/>
<reference evidence="2 3" key="1">
    <citation type="submission" date="2024-10" db="EMBL/GenBank/DDBJ databases">
        <title>The Natural Products Discovery Center: Release of the First 8490 Sequenced Strains for Exploring Actinobacteria Biosynthetic Diversity.</title>
        <authorList>
            <person name="Kalkreuter E."/>
            <person name="Kautsar S.A."/>
            <person name="Yang D."/>
            <person name="Bader C.D."/>
            <person name="Teijaro C.N."/>
            <person name="Fluegel L."/>
            <person name="Davis C.M."/>
            <person name="Simpson J.R."/>
            <person name="Lauterbach L."/>
            <person name="Steele A.D."/>
            <person name="Gui C."/>
            <person name="Meng S."/>
            <person name="Li G."/>
            <person name="Viehrig K."/>
            <person name="Ye F."/>
            <person name="Su P."/>
            <person name="Kiefer A.F."/>
            <person name="Nichols A."/>
            <person name="Cepeda A.J."/>
            <person name="Yan W."/>
            <person name="Fan B."/>
            <person name="Jiang Y."/>
            <person name="Adhikari A."/>
            <person name="Zheng C.-J."/>
            <person name="Schuster L."/>
            <person name="Cowan T.M."/>
            <person name="Smanski M.J."/>
            <person name="Chevrette M.G."/>
            <person name="De Carvalho L.P.S."/>
            <person name="Shen B."/>
        </authorList>
    </citation>
    <scope>NUCLEOTIDE SEQUENCE [LARGE SCALE GENOMIC DNA]</scope>
    <source>
        <strain evidence="2 3">NPDC004119</strain>
    </source>
</reference>
<dbReference type="RefSeq" id="WP_387392027.1">
    <property type="nucleotide sequence ID" value="NZ_JBIAMT010000002.1"/>
</dbReference>
<dbReference type="PANTHER" id="PTHR34846">
    <property type="entry name" value="4-CARBOXYMUCONOLACTONE DECARBOXYLASE FAMILY PROTEIN (AFU_ORTHOLOGUE AFUA_6G11590)"/>
    <property type="match status" value="1"/>
</dbReference>
<dbReference type="SUPFAM" id="SSF69118">
    <property type="entry name" value="AhpD-like"/>
    <property type="match status" value="1"/>
</dbReference>
<dbReference type="Pfam" id="PF02627">
    <property type="entry name" value="CMD"/>
    <property type="match status" value="1"/>
</dbReference>
<organism evidence="2 3">
    <name type="scientific">Nocardia aobensis</name>
    <dbReference type="NCBI Taxonomy" id="257277"/>
    <lineage>
        <taxon>Bacteria</taxon>
        <taxon>Bacillati</taxon>
        <taxon>Actinomycetota</taxon>
        <taxon>Actinomycetes</taxon>
        <taxon>Mycobacteriales</taxon>
        <taxon>Nocardiaceae</taxon>
        <taxon>Nocardia</taxon>
    </lineage>
</organism>
<gene>
    <name evidence="2" type="ORF">ACFYU5_09140</name>
</gene>
<protein>
    <submittedName>
        <fullName evidence="2">Carboxymuconolactone decarboxylase family protein</fullName>
    </submittedName>
</protein>
<keyword evidence="3" id="KW-1185">Reference proteome</keyword>
<evidence type="ECO:0000259" key="1">
    <source>
        <dbReference type="Pfam" id="PF02627"/>
    </source>
</evidence>
<dbReference type="InterPro" id="IPR029032">
    <property type="entry name" value="AhpD-like"/>
</dbReference>
<feature type="domain" description="Carboxymuconolactone decarboxylase-like" evidence="1">
    <location>
        <begin position="57"/>
        <end position="139"/>
    </location>
</feature>